<dbReference type="NCBIfam" id="TIGR02198">
    <property type="entry name" value="rfaE_dom_I"/>
    <property type="match status" value="1"/>
</dbReference>
<evidence type="ECO:0000256" key="8">
    <source>
        <dbReference type="ARBA" id="ARBA00023268"/>
    </source>
</evidence>
<dbReference type="HAMAP" id="MF_01603">
    <property type="entry name" value="HldE"/>
    <property type="match status" value="1"/>
</dbReference>
<evidence type="ECO:0000256" key="6">
    <source>
        <dbReference type="ARBA" id="ARBA00022777"/>
    </source>
</evidence>
<dbReference type="GO" id="GO:0005524">
    <property type="term" value="F:ATP binding"/>
    <property type="evidence" value="ECO:0007669"/>
    <property type="project" value="UniProtKB-UniRule"/>
</dbReference>
<comment type="similarity">
    <text evidence="11">In the N-terminal section; belongs to the carbohydrate kinase PfkB family.</text>
</comment>
<keyword evidence="4 11" id="KW-0548">Nucleotidyltransferase</keyword>
<dbReference type="UniPathway" id="UPA00356">
    <property type="reaction ID" value="UER00437"/>
</dbReference>
<evidence type="ECO:0000313" key="14">
    <source>
        <dbReference type="EMBL" id="PDQ21616.1"/>
    </source>
</evidence>
<comment type="pathway">
    <text evidence="11">Nucleotide-sugar biosynthesis; ADP-L-glycero-beta-D-manno-heptose biosynthesis; ADP-L-glycero-beta-D-manno-heptose from D-glycero-beta-D-manno-heptose 7-phosphate: step 3/4.</text>
</comment>
<evidence type="ECO:0000259" key="12">
    <source>
        <dbReference type="Pfam" id="PF00294"/>
    </source>
</evidence>
<feature type="domain" description="Carbohydrate kinase PfkB" evidence="12">
    <location>
        <begin position="39"/>
        <end position="318"/>
    </location>
</feature>
<evidence type="ECO:0000313" key="15">
    <source>
        <dbReference type="Proteomes" id="UP000219182"/>
    </source>
</evidence>
<keyword evidence="7 11" id="KW-0067">ATP-binding</keyword>
<dbReference type="Gene3D" id="3.40.1190.20">
    <property type="match status" value="1"/>
</dbReference>
<keyword evidence="9 11" id="KW-0119">Carbohydrate metabolism</keyword>
<dbReference type="InterPro" id="IPR011914">
    <property type="entry name" value="RfaE_dom_II"/>
</dbReference>
<comment type="function">
    <text evidence="2 11">Catalyzes the ADP transfer from ATP to D-glycero-beta-D-manno-heptose 1-phosphate, yielding ADP-D-glycero-beta-D-manno-heptose.</text>
</comment>
<accession>A0A2A6FIY0</accession>
<evidence type="ECO:0000256" key="11">
    <source>
        <dbReference type="HAMAP-Rule" id="MF_01603"/>
    </source>
</evidence>
<dbReference type="PANTHER" id="PTHR46969:SF1">
    <property type="entry name" value="BIFUNCTIONAL PROTEIN HLDE"/>
    <property type="match status" value="1"/>
</dbReference>
<dbReference type="GO" id="GO:0005829">
    <property type="term" value="C:cytosol"/>
    <property type="evidence" value="ECO:0007669"/>
    <property type="project" value="TreeGrafter"/>
</dbReference>
<dbReference type="SUPFAM" id="SSF52374">
    <property type="entry name" value="Nucleotidylyl transferase"/>
    <property type="match status" value="1"/>
</dbReference>
<reference evidence="14 15" key="1">
    <citation type="submission" date="2017-09" db="EMBL/GenBank/DDBJ databases">
        <title>Mesorhizobum sanjuanii sp. nov. isolated from nodules of Lotus tenuis in saline-alkaline lowlands of Flooding Pampa.</title>
        <authorList>
            <person name="Sannazzaro A.I."/>
            <person name="Torres Tejerizo G.A."/>
            <person name="Fontana F."/>
            <person name="Cumpa Velazquez L.M."/>
            <person name="Hansen L."/>
            <person name="Pistorio M."/>
            <person name="Estrella M.J."/>
        </authorList>
    </citation>
    <scope>NUCLEOTIDE SEQUENCE [LARGE SCALE GENOMIC DNA]</scope>
    <source>
        <strain evidence="14 15">BSA136</strain>
    </source>
</reference>
<evidence type="ECO:0000256" key="2">
    <source>
        <dbReference type="ARBA" id="ARBA00003753"/>
    </source>
</evidence>
<comment type="subunit">
    <text evidence="11">Homodimer.</text>
</comment>
<dbReference type="InterPro" id="IPR011611">
    <property type="entry name" value="PfkB_dom"/>
</dbReference>
<sequence length="497" mass="51711">MIKHNPPSPEPLHRAISRFGDVTVLVVGDFILDRFVNGVIERISPEAPIPVLHGRGETLAMGGAGNVVSNIVSLGAAAIPVSVIGDDHAGNNLIGMLGELGVGTDRLARDRERMTSSKSRFSALNQQVLRFDEEEIKPLSDTERATLIGHFRAALSQADIVILSDYGKGILLEGVAGELISICREAGKPVLVDPKGRDYARYAGATAITPNRKELGEAVGRVVFADDEIVAAARELISAHGFDFVVATRSEKGMSVVGAQDARHIATQAREVFDVSGAGDTVIATFALALAAGADRVMAASLANAAGGVVVGKRGTARLTVEELTGALFRSHGPVAPRSAILDAAAAARLVATWKNEGLSVGFTNGCFDILHAGHVSLLHAARSQCDRLVLGLNSDASVRRLKGPGRPVNDEHDRACVLAALASVDAVVVFEEDTPLALIGALLPDILVKGADYTVDTVVGADVVQRAGGRVVLVDLVAGKSTTGTIGKLRAGGTAN</sequence>
<keyword evidence="6 11" id="KW-0418">Kinase</keyword>
<evidence type="ECO:0000256" key="10">
    <source>
        <dbReference type="ARBA" id="ARBA00047428"/>
    </source>
</evidence>
<evidence type="ECO:0000256" key="5">
    <source>
        <dbReference type="ARBA" id="ARBA00022741"/>
    </source>
</evidence>
<comment type="similarity">
    <text evidence="11">In the C-terminal section; belongs to the cytidylyltransferase family.</text>
</comment>
<feature type="binding site" evidence="11">
    <location>
        <begin position="211"/>
        <end position="214"/>
    </location>
    <ligand>
        <name>ATP</name>
        <dbReference type="ChEBI" id="CHEBI:30616"/>
    </ligand>
</feature>
<dbReference type="GO" id="GO:0033785">
    <property type="term" value="F:heptose 7-phosphate kinase activity"/>
    <property type="evidence" value="ECO:0007669"/>
    <property type="project" value="UniProtKB-UniRule"/>
</dbReference>
<keyword evidence="8 11" id="KW-0511">Multifunctional enzyme</keyword>
<comment type="caution">
    <text evidence="14">The sequence shown here is derived from an EMBL/GenBank/DDBJ whole genome shotgun (WGS) entry which is preliminary data.</text>
</comment>
<dbReference type="EMBL" id="NWQG01000043">
    <property type="protein sequence ID" value="PDQ21616.1"/>
    <property type="molecule type" value="Genomic_DNA"/>
</dbReference>
<organism evidence="14 15">
    <name type="scientific">Mesorhizobium sanjuanii</name>
    <dbReference type="NCBI Taxonomy" id="2037900"/>
    <lineage>
        <taxon>Bacteria</taxon>
        <taxon>Pseudomonadati</taxon>
        <taxon>Pseudomonadota</taxon>
        <taxon>Alphaproteobacteria</taxon>
        <taxon>Hyphomicrobiales</taxon>
        <taxon>Phyllobacteriaceae</taxon>
        <taxon>Mesorhizobium</taxon>
    </lineage>
</organism>
<dbReference type="EC" id="2.7.7.70" evidence="11"/>
<evidence type="ECO:0000256" key="1">
    <source>
        <dbReference type="ARBA" id="ARBA00002319"/>
    </source>
</evidence>
<dbReference type="AlphaFoldDB" id="A0A2A6FIY0"/>
<dbReference type="Gene3D" id="3.40.50.620">
    <property type="entry name" value="HUPs"/>
    <property type="match status" value="1"/>
</dbReference>
<dbReference type="RefSeq" id="WP_097572806.1">
    <property type="nucleotide sequence ID" value="NZ_NWQG01000043.1"/>
</dbReference>
<dbReference type="InterPro" id="IPR011913">
    <property type="entry name" value="RfaE_dom_I"/>
</dbReference>
<dbReference type="InterPro" id="IPR023030">
    <property type="entry name" value="Bifunc_HldE"/>
</dbReference>
<evidence type="ECO:0000256" key="4">
    <source>
        <dbReference type="ARBA" id="ARBA00022695"/>
    </source>
</evidence>
<comment type="catalytic activity">
    <reaction evidence="11">
        <text>D-glycero-beta-D-manno-heptose 7-phosphate + ATP = D-glycero-beta-D-manno-heptose 1,7-bisphosphate + ADP + H(+)</text>
        <dbReference type="Rhea" id="RHEA:27473"/>
        <dbReference type="ChEBI" id="CHEBI:15378"/>
        <dbReference type="ChEBI" id="CHEBI:30616"/>
        <dbReference type="ChEBI" id="CHEBI:60204"/>
        <dbReference type="ChEBI" id="CHEBI:60208"/>
        <dbReference type="ChEBI" id="CHEBI:456216"/>
        <dbReference type="EC" id="2.7.1.167"/>
    </reaction>
</comment>
<dbReference type="GO" id="GO:0033786">
    <property type="term" value="F:heptose-1-phosphate adenylyltransferase activity"/>
    <property type="evidence" value="ECO:0007669"/>
    <property type="project" value="UniProtKB-UniRule"/>
</dbReference>
<comment type="catalytic activity">
    <reaction evidence="10 11">
        <text>D-glycero-beta-D-manno-heptose 1-phosphate + ATP + H(+) = ADP-D-glycero-beta-D-manno-heptose + diphosphate</text>
        <dbReference type="Rhea" id="RHEA:27465"/>
        <dbReference type="ChEBI" id="CHEBI:15378"/>
        <dbReference type="ChEBI" id="CHEBI:30616"/>
        <dbReference type="ChEBI" id="CHEBI:33019"/>
        <dbReference type="ChEBI" id="CHEBI:59967"/>
        <dbReference type="ChEBI" id="CHEBI:61593"/>
        <dbReference type="EC" id="2.7.7.70"/>
    </reaction>
</comment>
<dbReference type="Proteomes" id="UP000219182">
    <property type="component" value="Unassembled WGS sequence"/>
</dbReference>
<evidence type="ECO:0000256" key="9">
    <source>
        <dbReference type="ARBA" id="ARBA00023277"/>
    </source>
</evidence>
<evidence type="ECO:0000259" key="13">
    <source>
        <dbReference type="Pfam" id="PF01467"/>
    </source>
</evidence>
<comment type="function">
    <text evidence="1 11">Catalyzes the phosphorylation of D-glycero-D-manno-heptose 7-phosphate at the C-1 position to selectively form D-glycero-beta-D-manno-heptose-1,7-bisphosphate.</text>
</comment>
<keyword evidence="3 11" id="KW-0808">Transferase</keyword>
<feature type="active site" evidence="11">
    <location>
        <position position="280"/>
    </location>
</feature>
<dbReference type="GO" id="GO:0097171">
    <property type="term" value="P:ADP-L-glycero-beta-D-manno-heptose biosynthetic process"/>
    <property type="evidence" value="ECO:0007669"/>
    <property type="project" value="UniProtKB-UniPathway"/>
</dbReference>
<keyword evidence="5 11" id="KW-0547">Nucleotide-binding</keyword>
<evidence type="ECO:0000256" key="7">
    <source>
        <dbReference type="ARBA" id="ARBA00022840"/>
    </source>
</evidence>
<feature type="domain" description="Cytidyltransferase-like" evidence="13">
    <location>
        <begin position="363"/>
        <end position="458"/>
    </location>
</feature>
<dbReference type="Pfam" id="PF00294">
    <property type="entry name" value="PfkB"/>
    <property type="match status" value="1"/>
</dbReference>
<evidence type="ECO:0000256" key="3">
    <source>
        <dbReference type="ARBA" id="ARBA00022679"/>
    </source>
</evidence>
<dbReference type="InterPro" id="IPR014729">
    <property type="entry name" value="Rossmann-like_a/b/a_fold"/>
</dbReference>
<dbReference type="InterPro" id="IPR004821">
    <property type="entry name" value="Cyt_trans-like"/>
</dbReference>
<dbReference type="NCBIfam" id="TIGR00125">
    <property type="entry name" value="cyt_tran_rel"/>
    <property type="match status" value="1"/>
</dbReference>
<dbReference type="EC" id="2.7.1.167" evidence="11"/>
<keyword evidence="15" id="KW-1185">Reference proteome</keyword>
<comment type="pathway">
    <text evidence="11">Nucleotide-sugar biosynthesis; ADP-L-glycero-beta-D-manno-heptose biosynthesis; ADP-L-glycero-beta-D-manno-heptose from D-glycero-beta-D-manno-heptose 7-phosphate: step 1/4.</text>
</comment>
<feature type="region of interest" description="Ribokinase" evidence="11">
    <location>
        <begin position="1"/>
        <end position="335"/>
    </location>
</feature>
<dbReference type="Pfam" id="PF01467">
    <property type="entry name" value="CTP_transf_like"/>
    <property type="match status" value="1"/>
</dbReference>
<dbReference type="PANTHER" id="PTHR46969">
    <property type="entry name" value="BIFUNCTIONAL PROTEIN HLDE"/>
    <property type="match status" value="1"/>
</dbReference>
<dbReference type="SUPFAM" id="SSF53613">
    <property type="entry name" value="Ribokinase-like"/>
    <property type="match status" value="1"/>
</dbReference>
<dbReference type="NCBIfam" id="TIGR02199">
    <property type="entry name" value="rfaE_dom_II"/>
    <property type="match status" value="1"/>
</dbReference>
<name>A0A2A6FIY0_9HYPH</name>
<feature type="region of interest" description="Cytidylyltransferase" evidence="11">
    <location>
        <begin position="363"/>
        <end position="497"/>
    </location>
</feature>
<gene>
    <name evidence="11" type="primary">hldE</name>
    <name evidence="14" type="ORF">CN311_08160</name>
</gene>
<dbReference type="GO" id="GO:0016773">
    <property type="term" value="F:phosphotransferase activity, alcohol group as acceptor"/>
    <property type="evidence" value="ECO:0007669"/>
    <property type="project" value="InterPro"/>
</dbReference>
<dbReference type="CDD" id="cd01172">
    <property type="entry name" value="RfaE_like"/>
    <property type="match status" value="1"/>
</dbReference>
<proteinExistence type="inferred from homology"/>
<protein>
    <recommendedName>
        <fullName evidence="11">Bifunctional protein HldE</fullName>
    </recommendedName>
    <domain>
        <recommendedName>
            <fullName evidence="11">D-beta-D-heptose 7-phosphate kinase</fullName>
            <ecNumber evidence="11">2.7.1.167</ecNumber>
        </recommendedName>
        <alternativeName>
            <fullName evidence="11">D-beta-D-heptose 7-phosphotransferase</fullName>
        </alternativeName>
        <alternativeName>
            <fullName evidence="11">D-glycero-beta-D-manno-heptose-7-phosphate kinase</fullName>
        </alternativeName>
    </domain>
    <domain>
        <recommendedName>
            <fullName evidence="11">D-beta-D-heptose 1-phosphate adenylyltransferase</fullName>
            <ecNumber evidence="11">2.7.7.70</ecNumber>
        </recommendedName>
        <alternativeName>
            <fullName evidence="11">D-glycero-beta-D-manno-heptose 1-phosphate adenylyltransferase</fullName>
        </alternativeName>
    </domain>
</protein>
<dbReference type="InterPro" id="IPR029056">
    <property type="entry name" value="Ribokinase-like"/>
</dbReference>